<evidence type="ECO:0000313" key="11">
    <source>
        <dbReference type="EMBL" id="KUI55782.1"/>
    </source>
</evidence>
<evidence type="ECO:0000256" key="1">
    <source>
        <dbReference type="ARBA" id="ARBA00001971"/>
    </source>
</evidence>
<dbReference type="InterPro" id="IPR002401">
    <property type="entry name" value="Cyt_P450_E_grp-I"/>
</dbReference>
<gene>
    <name evidence="11" type="ORF">VP1G_03225</name>
</gene>
<dbReference type="InterPro" id="IPR001128">
    <property type="entry name" value="Cyt_P450"/>
</dbReference>
<dbReference type="Proteomes" id="UP000078576">
    <property type="component" value="Unassembled WGS sequence"/>
</dbReference>
<comment type="cofactor">
    <cofactor evidence="1 8">
        <name>heme</name>
        <dbReference type="ChEBI" id="CHEBI:30413"/>
    </cofactor>
</comment>
<dbReference type="PRINTS" id="PR00385">
    <property type="entry name" value="P450"/>
</dbReference>
<reference evidence="12" key="1">
    <citation type="submission" date="2014-12" db="EMBL/GenBank/DDBJ databases">
        <title>Genome Sequence of Valsa Canker Pathogens Uncovers a Specific Adaption of Colonization on Woody Bark.</title>
        <authorList>
            <person name="Yin Z."/>
            <person name="Liu H."/>
            <person name="Gao X."/>
            <person name="Li Z."/>
            <person name="Song N."/>
            <person name="Ke X."/>
            <person name="Dai Q."/>
            <person name="Wu Y."/>
            <person name="Sun Y."/>
            <person name="Xu J.-R."/>
            <person name="Kang Z.K."/>
            <person name="Wang L."/>
            <person name="Huang L."/>
        </authorList>
    </citation>
    <scope>NUCLEOTIDE SEQUENCE [LARGE SCALE GENOMIC DNA]</scope>
    <source>
        <strain evidence="12">SXYL134</strain>
    </source>
</reference>
<organism evidence="11 12">
    <name type="scientific">Cytospora mali</name>
    <name type="common">Apple Valsa canker fungus</name>
    <name type="synonym">Valsa mali</name>
    <dbReference type="NCBI Taxonomy" id="578113"/>
    <lineage>
        <taxon>Eukaryota</taxon>
        <taxon>Fungi</taxon>
        <taxon>Dikarya</taxon>
        <taxon>Ascomycota</taxon>
        <taxon>Pezizomycotina</taxon>
        <taxon>Sordariomycetes</taxon>
        <taxon>Sordariomycetidae</taxon>
        <taxon>Diaporthales</taxon>
        <taxon>Cytosporaceae</taxon>
        <taxon>Cytospora</taxon>
    </lineage>
</organism>
<evidence type="ECO:0000256" key="8">
    <source>
        <dbReference type="PIRSR" id="PIRSR602401-1"/>
    </source>
</evidence>
<accession>A0A194UVP3</accession>
<keyword evidence="4 8" id="KW-0479">Metal-binding</keyword>
<dbReference type="PROSITE" id="PS00086">
    <property type="entry name" value="CYTOCHROME_P450"/>
    <property type="match status" value="1"/>
</dbReference>
<name>A0A194UVP3_CYTMA</name>
<evidence type="ECO:0000256" key="4">
    <source>
        <dbReference type="ARBA" id="ARBA00022723"/>
    </source>
</evidence>
<keyword evidence="5 9" id="KW-0560">Oxidoreductase</keyword>
<evidence type="ECO:0000313" key="12">
    <source>
        <dbReference type="Proteomes" id="UP000078576"/>
    </source>
</evidence>
<keyword evidence="10" id="KW-0472">Membrane</keyword>
<dbReference type="SUPFAM" id="SSF48264">
    <property type="entry name" value="Cytochrome P450"/>
    <property type="match status" value="1"/>
</dbReference>
<evidence type="ECO:0000256" key="5">
    <source>
        <dbReference type="ARBA" id="ARBA00023002"/>
    </source>
</evidence>
<keyword evidence="10" id="KW-1133">Transmembrane helix</keyword>
<keyword evidence="7 9" id="KW-0503">Monooxygenase</keyword>
<evidence type="ECO:0000256" key="2">
    <source>
        <dbReference type="ARBA" id="ARBA00010617"/>
    </source>
</evidence>
<evidence type="ECO:0000256" key="6">
    <source>
        <dbReference type="ARBA" id="ARBA00023004"/>
    </source>
</evidence>
<dbReference type="GO" id="GO:0020037">
    <property type="term" value="F:heme binding"/>
    <property type="evidence" value="ECO:0007669"/>
    <property type="project" value="InterPro"/>
</dbReference>
<comment type="similarity">
    <text evidence="2 9">Belongs to the cytochrome P450 family.</text>
</comment>
<dbReference type="FunFam" id="1.10.630.10:FF:000047">
    <property type="entry name" value="Cytochrome P450 monooxygenase"/>
    <property type="match status" value="1"/>
</dbReference>
<dbReference type="GO" id="GO:0005506">
    <property type="term" value="F:iron ion binding"/>
    <property type="evidence" value="ECO:0007669"/>
    <property type="project" value="InterPro"/>
</dbReference>
<dbReference type="GO" id="GO:0009403">
    <property type="term" value="P:toxin biosynthetic process"/>
    <property type="evidence" value="ECO:0007669"/>
    <property type="project" value="UniProtKB-ARBA"/>
</dbReference>
<protein>
    <submittedName>
        <fullName evidence="11">Isotrichodermin C-15 hydroxylase</fullName>
    </submittedName>
</protein>
<keyword evidence="3 8" id="KW-0349">Heme</keyword>
<dbReference type="EMBL" id="KN714683">
    <property type="protein sequence ID" value="KUI55782.1"/>
    <property type="molecule type" value="Genomic_DNA"/>
</dbReference>
<dbReference type="PANTHER" id="PTHR24305:SF230">
    <property type="entry name" value="P450, PUTATIVE (EUROFUNG)-RELATED"/>
    <property type="match status" value="1"/>
</dbReference>
<feature type="binding site" description="axial binding residue" evidence="8">
    <location>
        <position position="450"/>
    </location>
    <ligand>
        <name>heme</name>
        <dbReference type="ChEBI" id="CHEBI:30413"/>
    </ligand>
    <ligandPart>
        <name>Fe</name>
        <dbReference type="ChEBI" id="CHEBI:18248"/>
    </ligandPart>
</feature>
<dbReference type="InterPro" id="IPR036396">
    <property type="entry name" value="Cyt_P450_sf"/>
</dbReference>
<dbReference type="AlphaFoldDB" id="A0A194UVP3"/>
<dbReference type="InterPro" id="IPR017972">
    <property type="entry name" value="Cyt_P450_CS"/>
</dbReference>
<dbReference type="Gene3D" id="1.10.630.10">
    <property type="entry name" value="Cytochrome P450"/>
    <property type="match status" value="1"/>
</dbReference>
<evidence type="ECO:0000256" key="10">
    <source>
        <dbReference type="SAM" id="Phobius"/>
    </source>
</evidence>
<evidence type="ECO:0000256" key="7">
    <source>
        <dbReference type="ARBA" id="ARBA00023033"/>
    </source>
</evidence>
<keyword evidence="6 8" id="KW-0408">Iron</keyword>
<keyword evidence="10" id="KW-0812">Transmembrane</keyword>
<keyword evidence="12" id="KW-1185">Reference proteome</keyword>
<dbReference type="OrthoDB" id="1470350at2759"/>
<sequence>MMAPTIESSQLLNLRPAVGFPILLAVVITVYSISSIIYNLFFSPLRKIPGPKLWAITQVPYLHLMVSGRSHERMRQIHEKYGDVVRVAPDQVAFIDFRAWKETMGHRRAGQQENGRDPVFYALAKGGVLAPIGSEEHGRQRRVLSHGFSAQSMIEQQPLIQKYVDLLMDRLRENGQGGSKALDMTKWYNWTTFDIIGDLAFGEPFGCLNEANYHPWVASLFEGVKQAVNLAVLRRSFPSVGRFFETHLLDLITPKREQHQNLTRLKVAKRMNMQVDRPDFMHSMLGKNMEGKEKLSLEQIQANASLLIVAGSETTATALAGATYLLCENPDTLAKLTEEVRYSFSSEDEITLLSVQNLKYMLAVLDETLRLFPPVPTSTPRVVHEGGDVICDTYLPEKTVVNIWQYVMFRSPKNFALPDSFIPERWLGDPRFVADKKEAFQPFSYGPRNCVGKNLAYAEMRLILARIIWNFDMKLANNHEGWIDNTEVYTIWDKQPLNVYLSPRKIGQ</sequence>
<dbReference type="PANTHER" id="PTHR24305">
    <property type="entry name" value="CYTOCHROME P450"/>
    <property type="match status" value="1"/>
</dbReference>
<dbReference type="STRING" id="694573.A0A194UVP3"/>
<evidence type="ECO:0000256" key="9">
    <source>
        <dbReference type="RuleBase" id="RU000461"/>
    </source>
</evidence>
<evidence type="ECO:0000256" key="3">
    <source>
        <dbReference type="ARBA" id="ARBA00022617"/>
    </source>
</evidence>
<dbReference type="PRINTS" id="PR00463">
    <property type="entry name" value="EP450I"/>
</dbReference>
<proteinExistence type="inferred from homology"/>
<dbReference type="GO" id="GO:0004497">
    <property type="term" value="F:monooxygenase activity"/>
    <property type="evidence" value="ECO:0007669"/>
    <property type="project" value="UniProtKB-KW"/>
</dbReference>
<feature type="transmembrane region" description="Helical" evidence="10">
    <location>
        <begin position="20"/>
        <end position="42"/>
    </location>
</feature>
<dbReference type="Pfam" id="PF00067">
    <property type="entry name" value="p450"/>
    <property type="match status" value="1"/>
</dbReference>
<dbReference type="InterPro" id="IPR050121">
    <property type="entry name" value="Cytochrome_P450_monoxygenase"/>
</dbReference>
<dbReference type="GO" id="GO:0016705">
    <property type="term" value="F:oxidoreductase activity, acting on paired donors, with incorporation or reduction of molecular oxygen"/>
    <property type="evidence" value="ECO:0007669"/>
    <property type="project" value="InterPro"/>
</dbReference>
<dbReference type="CDD" id="cd11058">
    <property type="entry name" value="CYP60B-like"/>
    <property type="match status" value="1"/>
</dbReference>